<accession>A0A6V7SIV1</accession>
<dbReference type="VEuPathDB" id="PlasmoDB:PVPCR_0501930"/>
<feature type="chain" id="PRO_5028346114" evidence="2">
    <location>
        <begin position="23"/>
        <end position="339"/>
    </location>
</feature>
<evidence type="ECO:0000313" key="5">
    <source>
        <dbReference type="Proteomes" id="UP000515697"/>
    </source>
</evidence>
<reference evidence="4 5" key="1">
    <citation type="submission" date="2020-08" db="EMBL/GenBank/DDBJ databases">
        <authorList>
            <person name="Ramaprasad A."/>
        </authorList>
    </citation>
    <scope>NUCLEOTIDE SEQUENCE [LARGE SCALE GENOMIC DNA]</scope>
</reference>
<feature type="compositionally biased region" description="Gly residues" evidence="1">
    <location>
        <begin position="154"/>
        <end position="169"/>
    </location>
</feature>
<feature type="domain" description="Merozoite surface protein C-terminal" evidence="3">
    <location>
        <begin position="215"/>
        <end position="328"/>
    </location>
</feature>
<protein>
    <submittedName>
        <fullName evidence="4">MSP7-like protein</fullName>
    </submittedName>
</protein>
<evidence type="ECO:0000313" key="4">
    <source>
        <dbReference type="EMBL" id="CAD2099058.1"/>
    </source>
</evidence>
<dbReference type="Pfam" id="PF12948">
    <property type="entry name" value="MSP7_C"/>
    <property type="match status" value="1"/>
</dbReference>
<feature type="region of interest" description="Disordered" evidence="1">
    <location>
        <begin position="128"/>
        <end position="206"/>
    </location>
</feature>
<keyword evidence="2" id="KW-0732">Signal</keyword>
<proteinExistence type="predicted"/>
<sequence>MAAYKKLYFLAILALFFKTVSADDFLNNDDDENVSDVINIFKNKNHDLYNNPNYISDIKKKFQLLKKQIDQMNKYEKGMTSGEIGNILEEESEEEADEESNADKIVFGMSEDDLDNYDDDFWGQGAKKVTPVQKDDDASGAAVVEGNTDPAPGPGTGGTPANPGTGGSQGAEVTQGSKVTQGSEGPQGPQVDSGVQGGAGPAAAAADLTPGKTAFLGTVFDEMLKEQKHDTKIHNTEYHSKYNVLKTECDFAMSIEEYDIAKKLISTYFRGTTENPIHLYDILIKAITDEEYKKHFKNFIYGIYSFAKKYNYLSKTRLAEENNQYIRNVLNVLATVDLK</sequence>
<dbReference type="VEuPathDB" id="PlasmoDB:PVLDE_1305630"/>
<name>A0A6V7SIV1_PLAVN</name>
<dbReference type="EMBL" id="LR865426">
    <property type="protein sequence ID" value="CAD2099058.1"/>
    <property type="molecule type" value="Genomic_DNA"/>
</dbReference>
<evidence type="ECO:0000256" key="2">
    <source>
        <dbReference type="SAM" id="SignalP"/>
    </source>
</evidence>
<dbReference type="Proteomes" id="UP000515697">
    <property type="component" value="Chromosome PVSEL_05"/>
</dbReference>
<organism evidence="4 5">
    <name type="scientific">Plasmodium vinckei</name>
    <dbReference type="NCBI Taxonomy" id="5860"/>
    <lineage>
        <taxon>Eukaryota</taxon>
        <taxon>Sar</taxon>
        <taxon>Alveolata</taxon>
        <taxon>Apicomplexa</taxon>
        <taxon>Aconoidasida</taxon>
        <taxon>Haemosporida</taxon>
        <taxon>Plasmodiidae</taxon>
        <taxon>Plasmodium</taxon>
        <taxon>Plasmodium (Vinckeia)</taxon>
    </lineage>
</organism>
<gene>
    <name evidence="4" type="ORF">PVSEL_0501900</name>
</gene>
<dbReference type="VEuPathDB" id="PlasmoDB:PVVCY_1305180"/>
<feature type="signal peptide" evidence="2">
    <location>
        <begin position="1"/>
        <end position="22"/>
    </location>
</feature>
<evidence type="ECO:0000259" key="3">
    <source>
        <dbReference type="Pfam" id="PF12948"/>
    </source>
</evidence>
<dbReference type="InterPro" id="IPR024781">
    <property type="entry name" value="MSP_C"/>
</dbReference>
<evidence type="ECO:0000256" key="1">
    <source>
        <dbReference type="SAM" id="MobiDB-lite"/>
    </source>
</evidence>
<dbReference type="AlphaFoldDB" id="A0A6V7SIV1"/>
<dbReference type="VEuPathDB" id="PlasmoDB:PVBDA_1305390"/>
<dbReference type="VEuPathDB" id="PlasmoDB:PVSEL_0501900"/>
<feature type="compositionally biased region" description="Polar residues" evidence="1">
    <location>
        <begin position="171"/>
        <end position="184"/>
    </location>
</feature>